<dbReference type="EMBL" id="JABSTV010001249">
    <property type="protein sequence ID" value="KAH7962778.1"/>
    <property type="molecule type" value="Genomic_DNA"/>
</dbReference>
<proteinExistence type="predicted"/>
<sequence>MSDWMSVHDWVGVDNRCSCGRPLAWELAGRPRWRAWVLAVLEVARRRWRQWGIGRVEVLVPGSLVSTVARKPLAVATYRTVRVIPFGSGAVGTDLVVAFSPGLFVADAGAELVRRVVD</sequence>
<organism evidence="1 2">
    <name type="scientific">Rhipicephalus sanguineus</name>
    <name type="common">Brown dog tick</name>
    <name type="synonym">Ixodes sanguineus</name>
    <dbReference type="NCBI Taxonomy" id="34632"/>
    <lineage>
        <taxon>Eukaryota</taxon>
        <taxon>Metazoa</taxon>
        <taxon>Ecdysozoa</taxon>
        <taxon>Arthropoda</taxon>
        <taxon>Chelicerata</taxon>
        <taxon>Arachnida</taxon>
        <taxon>Acari</taxon>
        <taxon>Parasitiformes</taxon>
        <taxon>Ixodida</taxon>
        <taxon>Ixodoidea</taxon>
        <taxon>Ixodidae</taxon>
        <taxon>Rhipicephalinae</taxon>
        <taxon>Rhipicephalus</taxon>
        <taxon>Rhipicephalus</taxon>
    </lineage>
</organism>
<dbReference type="Proteomes" id="UP000821837">
    <property type="component" value="Chromosome 3"/>
</dbReference>
<dbReference type="AlphaFoldDB" id="A0A9D4Q1N4"/>
<accession>A0A9D4Q1N4</accession>
<comment type="caution">
    <text evidence="1">The sequence shown here is derived from an EMBL/GenBank/DDBJ whole genome shotgun (WGS) entry which is preliminary data.</text>
</comment>
<keyword evidence="2" id="KW-1185">Reference proteome</keyword>
<protein>
    <submittedName>
        <fullName evidence="1">Uncharacterized protein</fullName>
    </submittedName>
</protein>
<evidence type="ECO:0000313" key="1">
    <source>
        <dbReference type="EMBL" id="KAH7962778.1"/>
    </source>
</evidence>
<reference evidence="1" key="1">
    <citation type="journal article" date="2020" name="Cell">
        <title>Large-Scale Comparative Analyses of Tick Genomes Elucidate Their Genetic Diversity and Vector Capacities.</title>
        <authorList>
            <consortium name="Tick Genome and Microbiome Consortium (TIGMIC)"/>
            <person name="Jia N."/>
            <person name="Wang J."/>
            <person name="Shi W."/>
            <person name="Du L."/>
            <person name="Sun Y."/>
            <person name="Zhan W."/>
            <person name="Jiang J.F."/>
            <person name="Wang Q."/>
            <person name="Zhang B."/>
            <person name="Ji P."/>
            <person name="Bell-Sakyi L."/>
            <person name="Cui X.M."/>
            <person name="Yuan T.T."/>
            <person name="Jiang B.G."/>
            <person name="Yang W.F."/>
            <person name="Lam T.T."/>
            <person name="Chang Q.C."/>
            <person name="Ding S.J."/>
            <person name="Wang X.J."/>
            <person name="Zhu J.G."/>
            <person name="Ruan X.D."/>
            <person name="Zhao L."/>
            <person name="Wei J.T."/>
            <person name="Ye R.Z."/>
            <person name="Que T.C."/>
            <person name="Du C.H."/>
            <person name="Zhou Y.H."/>
            <person name="Cheng J.X."/>
            <person name="Dai P.F."/>
            <person name="Guo W.B."/>
            <person name="Han X.H."/>
            <person name="Huang E.J."/>
            <person name="Li L.F."/>
            <person name="Wei W."/>
            <person name="Gao Y.C."/>
            <person name="Liu J.Z."/>
            <person name="Shao H.Z."/>
            <person name="Wang X."/>
            <person name="Wang C.C."/>
            <person name="Yang T.C."/>
            <person name="Huo Q.B."/>
            <person name="Li W."/>
            <person name="Chen H.Y."/>
            <person name="Chen S.E."/>
            <person name="Zhou L.G."/>
            <person name="Ni X.B."/>
            <person name="Tian J.H."/>
            <person name="Sheng Y."/>
            <person name="Liu T."/>
            <person name="Pan Y.S."/>
            <person name="Xia L.Y."/>
            <person name="Li J."/>
            <person name="Zhao F."/>
            <person name="Cao W.C."/>
        </authorList>
    </citation>
    <scope>NUCLEOTIDE SEQUENCE</scope>
    <source>
        <strain evidence="1">Rsan-2018</strain>
    </source>
</reference>
<reference evidence="1" key="2">
    <citation type="submission" date="2021-09" db="EMBL/GenBank/DDBJ databases">
        <authorList>
            <person name="Jia N."/>
            <person name="Wang J."/>
            <person name="Shi W."/>
            <person name="Du L."/>
            <person name="Sun Y."/>
            <person name="Zhan W."/>
            <person name="Jiang J."/>
            <person name="Wang Q."/>
            <person name="Zhang B."/>
            <person name="Ji P."/>
            <person name="Sakyi L.B."/>
            <person name="Cui X."/>
            <person name="Yuan T."/>
            <person name="Jiang B."/>
            <person name="Yang W."/>
            <person name="Lam T.T.-Y."/>
            <person name="Chang Q."/>
            <person name="Ding S."/>
            <person name="Wang X."/>
            <person name="Zhu J."/>
            <person name="Ruan X."/>
            <person name="Zhao L."/>
            <person name="Wei J."/>
            <person name="Que T."/>
            <person name="Du C."/>
            <person name="Cheng J."/>
            <person name="Dai P."/>
            <person name="Han X."/>
            <person name="Huang E."/>
            <person name="Gao Y."/>
            <person name="Liu J."/>
            <person name="Shao H."/>
            <person name="Ye R."/>
            <person name="Li L."/>
            <person name="Wei W."/>
            <person name="Wang X."/>
            <person name="Wang C."/>
            <person name="Huo Q."/>
            <person name="Li W."/>
            <person name="Guo W."/>
            <person name="Chen H."/>
            <person name="Chen S."/>
            <person name="Zhou L."/>
            <person name="Zhou L."/>
            <person name="Ni X."/>
            <person name="Tian J."/>
            <person name="Zhou Y."/>
            <person name="Sheng Y."/>
            <person name="Liu T."/>
            <person name="Pan Y."/>
            <person name="Xia L."/>
            <person name="Li J."/>
            <person name="Zhao F."/>
            <person name="Cao W."/>
        </authorList>
    </citation>
    <scope>NUCLEOTIDE SEQUENCE</scope>
    <source>
        <strain evidence="1">Rsan-2018</strain>
        <tissue evidence="1">Larvae</tissue>
    </source>
</reference>
<evidence type="ECO:0000313" key="2">
    <source>
        <dbReference type="Proteomes" id="UP000821837"/>
    </source>
</evidence>
<gene>
    <name evidence="1" type="ORF">HPB52_017913</name>
</gene>
<name>A0A9D4Q1N4_RHISA</name>